<name>A0A6A5YLY3_9PLEO</name>
<dbReference type="InterPro" id="IPR002523">
    <property type="entry name" value="MgTranspt_CorA/ZnTranspt_ZntB"/>
</dbReference>
<comment type="subcellular location">
    <subcellularLocation>
        <location evidence="1">Membrane</location>
        <topology evidence="1">Multi-pass membrane protein</topology>
    </subcellularLocation>
</comment>
<evidence type="ECO:0000313" key="6">
    <source>
        <dbReference type="EMBL" id="KAF2108105.1"/>
    </source>
</evidence>
<evidence type="ECO:0000256" key="3">
    <source>
        <dbReference type="ARBA" id="ARBA00022989"/>
    </source>
</evidence>
<sequence>MFKSFLDHDWHLDPLFNRQSGVLPPHPFLYILSSSLWETNFRWLDAKIKRISFRDLRDPKDTTNDDLHDCREDLVYIQHHIAECINWTDPSLVTFLEEMEPRNKYELGTIRNPISNLRRVLDDSEKLQAFLSDTFQLLMSSISVRDSRISAEEAVKSSRQAILNAYQARQSAWLTQLATMYLPLSVLTGIFGMNIKELNDAHASFWWPIVVLVILMGCTGIAYSILKLKDGWRPTGLRFRKQKGSLPNITP</sequence>
<keyword evidence="4 5" id="KW-0472">Membrane</keyword>
<proteinExistence type="predicted"/>
<feature type="transmembrane region" description="Helical" evidence="5">
    <location>
        <begin position="172"/>
        <end position="193"/>
    </location>
</feature>
<evidence type="ECO:0000256" key="1">
    <source>
        <dbReference type="ARBA" id="ARBA00004141"/>
    </source>
</evidence>
<reference evidence="6" key="1">
    <citation type="journal article" date="2020" name="Stud. Mycol.">
        <title>101 Dothideomycetes genomes: a test case for predicting lifestyles and emergence of pathogens.</title>
        <authorList>
            <person name="Haridas S."/>
            <person name="Albert R."/>
            <person name="Binder M."/>
            <person name="Bloem J."/>
            <person name="Labutti K."/>
            <person name="Salamov A."/>
            <person name="Andreopoulos B."/>
            <person name="Baker S."/>
            <person name="Barry K."/>
            <person name="Bills G."/>
            <person name="Bluhm B."/>
            <person name="Cannon C."/>
            <person name="Castanera R."/>
            <person name="Culley D."/>
            <person name="Daum C."/>
            <person name="Ezra D."/>
            <person name="Gonzalez J."/>
            <person name="Henrissat B."/>
            <person name="Kuo A."/>
            <person name="Liang C."/>
            <person name="Lipzen A."/>
            <person name="Lutzoni F."/>
            <person name="Magnuson J."/>
            <person name="Mondo S."/>
            <person name="Nolan M."/>
            <person name="Ohm R."/>
            <person name="Pangilinan J."/>
            <person name="Park H.-J."/>
            <person name="Ramirez L."/>
            <person name="Alfaro M."/>
            <person name="Sun H."/>
            <person name="Tritt A."/>
            <person name="Yoshinaga Y."/>
            <person name="Zwiers L.-H."/>
            <person name="Turgeon B."/>
            <person name="Goodwin S."/>
            <person name="Spatafora J."/>
            <person name="Crous P."/>
            <person name="Grigoriev I."/>
        </authorList>
    </citation>
    <scope>NUCLEOTIDE SEQUENCE</scope>
    <source>
        <strain evidence="6">CBS 627.86</strain>
    </source>
</reference>
<keyword evidence="2 5" id="KW-0812">Transmembrane</keyword>
<dbReference type="GO" id="GO:0016020">
    <property type="term" value="C:membrane"/>
    <property type="evidence" value="ECO:0007669"/>
    <property type="project" value="UniProtKB-SubCell"/>
</dbReference>
<accession>A0A6A5YLY3</accession>
<dbReference type="Proteomes" id="UP000799770">
    <property type="component" value="Unassembled WGS sequence"/>
</dbReference>
<dbReference type="EMBL" id="ML977349">
    <property type="protein sequence ID" value="KAF2108105.1"/>
    <property type="molecule type" value="Genomic_DNA"/>
</dbReference>
<organism evidence="6 7">
    <name type="scientific">Lophiotrema nucula</name>
    <dbReference type="NCBI Taxonomy" id="690887"/>
    <lineage>
        <taxon>Eukaryota</taxon>
        <taxon>Fungi</taxon>
        <taxon>Dikarya</taxon>
        <taxon>Ascomycota</taxon>
        <taxon>Pezizomycotina</taxon>
        <taxon>Dothideomycetes</taxon>
        <taxon>Pleosporomycetidae</taxon>
        <taxon>Pleosporales</taxon>
        <taxon>Lophiotremataceae</taxon>
        <taxon>Lophiotrema</taxon>
    </lineage>
</organism>
<dbReference type="Gene3D" id="1.20.58.340">
    <property type="entry name" value="Magnesium transport protein CorA, transmembrane region"/>
    <property type="match status" value="1"/>
</dbReference>
<feature type="transmembrane region" description="Helical" evidence="5">
    <location>
        <begin position="205"/>
        <end position="226"/>
    </location>
</feature>
<dbReference type="GO" id="GO:0046873">
    <property type="term" value="F:metal ion transmembrane transporter activity"/>
    <property type="evidence" value="ECO:0007669"/>
    <property type="project" value="InterPro"/>
</dbReference>
<protein>
    <submittedName>
        <fullName evidence="6">Cora-like Mg2+ transporter protein-domain-containing protein</fullName>
    </submittedName>
</protein>
<dbReference type="Pfam" id="PF01544">
    <property type="entry name" value="CorA"/>
    <property type="match status" value="1"/>
</dbReference>
<evidence type="ECO:0000256" key="2">
    <source>
        <dbReference type="ARBA" id="ARBA00022692"/>
    </source>
</evidence>
<evidence type="ECO:0000256" key="5">
    <source>
        <dbReference type="SAM" id="Phobius"/>
    </source>
</evidence>
<dbReference type="OrthoDB" id="3231000at2759"/>
<dbReference type="AlphaFoldDB" id="A0A6A5YLY3"/>
<evidence type="ECO:0000256" key="4">
    <source>
        <dbReference type="ARBA" id="ARBA00023136"/>
    </source>
</evidence>
<dbReference type="SUPFAM" id="SSF144083">
    <property type="entry name" value="Magnesium transport protein CorA, transmembrane region"/>
    <property type="match status" value="1"/>
</dbReference>
<dbReference type="InterPro" id="IPR045863">
    <property type="entry name" value="CorA_TM1_TM2"/>
</dbReference>
<gene>
    <name evidence="6" type="ORF">BDV96DRAFT_653000</name>
</gene>
<evidence type="ECO:0000313" key="7">
    <source>
        <dbReference type="Proteomes" id="UP000799770"/>
    </source>
</evidence>
<keyword evidence="3 5" id="KW-1133">Transmembrane helix</keyword>
<keyword evidence="7" id="KW-1185">Reference proteome</keyword>